<evidence type="ECO:0000256" key="1">
    <source>
        <dbReference type="SAM" id="MobiDB-lite"/>
    </source>
</evidence>
<proteinExistence type="predicted"/>
<comment type="caution">
    <text evidence="2">The sequence shown here is derived from an EMBL/GenBank/DDBJ whole genome shotgun (WGS) entry which is preliminary data.</text>
</comment>
<dbReference type="EMBL" id="JBHFFA010000006">
    <property type="protein sequence ID" value="KAL2622270.1"/>
    <property type="molecule type" value="Genomic_DNA"/>
</dbReference>
<evidence type="ECO:0000313" key="2">
    <source>
        <dbReference type="EMBL" id="KAL2622270.1"/>
    </source>
</evidence>
<name>A0ABD1Y6E2_9MARC</name>
<feature type="compositionally biased region" description="Basic and acidic residues" evidence="1">
    <location>
        <begin position="73"/>
        <end position="101"/>
    </location>
</feature>
<dbReference type="Proteomes" id="UP001605036">
    <property type="component" value="Unassembled WGS sequence"/>
</dbReference>
<protein>
    <submittedName>
        <fullName evidence="2">Uncharacterized protein</fullName>
    </submittedName>
</protein>
<keyword evidence="3" id="KW-1185">Reference proteome</keyword>
<accession>A0ABD1Y6E2</accession>
<reference evidence="2 3" key="1">
    <citation type="submission" date="2024-09" db="EMBL/GenBank/DDBJ databases">
        <title>Chromosome-scale assembly of Riccia fluitans.</title>
        <authorList>
            <person name="Paukszto L."/>
            <person name="Sawicki J."/>
            <person name="Karawczyk K."/>
            <person name="Piernik-Szablinska J."/>
            <person name="Szczecinska M."/>
            <person name="Mazdziarz M."/>
        </authorList>
    </citation>
    <scope>NUCLEOTIDE SEQUENCE [LARGE SCALE GENOMIC DNA]</scope>
    <source>
        <strain evidence="2">Rf_01</strain>
        <tissue evidence="2">Aerial parts of the thallus</tissue>
    </source>
</reference>
<dbReference type="AlphaFoldDB" id="A0ABD1Y6E2"/>
<organism evidence="2 3">
    <name type="scientific">Riccia fluitans</name>
    <dbReference type="NCBI Taxonomy" id="41844"/>
    <lineage>
        <taxon>Eukaryota</taxon>
        <taxon>Viridiplantae</taxon>
        <taxon>Streptophyta</taxon>
        <taxon>Embryophyta</taxon>
        <taxon>Marchantiophyta</taxon>
        <taxon>Marchantiopsida</taxon>
        <taxon>Marchantiidae</taxon>
        <taxon>Marchantiales</taxon>
        <taxon>Ricciaceae</taxon>
        <taxon>Riccia</taxon>
    </lineage>
</organism>
<feature type="region of interest" description="Disordered" evidence="1">
    <location>
        <begin position="71"/>
        <end position="102"/>
    </location>
</feature>
<sequence length="146" mass="16685">MYKTVKRLSNRNGGLEFPADYETGNHYENQCAFLPISEMARMFLVISEKTAVIQRNRLRLELKSMGTIKKNSGRLEQRTGIDNNKNDQLKSQRTDQLESKQKKLRLSKITVQKSPSALAEAGKQKFLPAYESRLADSSNGPKYLIF</sequence>
<evidence type="ECO:0000313" key="3">
    <source>
        <dbReference type="Proteomes" id="UP001605036"/>
    </source>
</evidence>
<gene>
    <name evidence="2" type="ORF">R1flu_002475</name>
</gene>